<protein>
    <submittedName>
        <fullName evidence="11">Sugar transport protein 5</fullName>
    </submittedName>
</protein>
<dbReference type="Gene3D" id="1.20.1250.20">
    <property type="entry name" value="MFS general substrate transporter like domains"/>
    <property type="match status" value="2"/>
</dbReference>
<feature type="transmembrane region" description="Helical" evidence="9">
    <location>
        <begin position="20"/>
        <end position="39"/>
    </location>
</feature>
<evidence type="ECO:0000313" key="12">
    <source>
        <dbReference type="Proteomes" id="UP000237347"/>
    </source>
</evidence>
<feature type="transmembrane region" description="Helical" evidence="9">
    <location>
        <begin position="59"/>
        <end position="85"/>
    </location>
</feature>
<comment type="subcellular location">
    <subcellularLocation>
        <location evidence="1">Membrane</location>
        <topology evidence="1">Multi-pass membrane protein</topology>
    </subcellularLocation>
</comment>
<comment type="caution">
    <text evidence="11">The sequence shown here is derived from an EMBL/GenBank/DDBJ whole genome shotgun (WGS) entry which is preliminary data.</text>
</comment>
<feature type="transmembrane region" description="Helical" evidence="9">
    <location>
        <begin position="255"/>
        <end position="275"/>
    </location>
</feature>
<keyword evidence="6" id="KW-0769">Symport</keyword>
<evidence type="ECO:0000259" key="10">
    <source>
        <dbReference type="PROSITE" id="PS50850"/>
    </source>
</evidence>
<keyword evidence="8 9" id="KW-0472">Membrane</keyword>
<accession>A0AAW0JZQ9</accession>
<feature type="transmembrane region" description="Helical" evidence="9">
    <location>
        <begin position="105"/>
        <end position="126"/>
    </location>
</feature>
<feature type="transmembrane region" description="Helical" evidence="9">
    <location>
        <begin position="190"/>
        <end position="214"/>
    </location>
</feature>
<dbReference type="InterPro" id="IPR045262">
    <property type="entry name" value="STP/PLT_plant"/>
</dbReference>
<gene>
    <name evidence="11" type="primary">STP5_0</name>
    <name evidence="11" type="ORF">CFP56_027231</name>
</gene>
<dbReference type="InterPro" id="IPR005828">
    <property type="entry name" value="MFS_sugar_transport-like"/>
</dbReference>
<dbReference type="Pfam" id="PF00083">
    <property type="entry name" value="Sugar_tr"/>
    <property type="match status" value="1"/>
</dbReference>
<dbReference type="GO" id="GO:0016020">
    <property type="term" value="C:membrane"/>
    <property type="evidence" value="ECO:0007669"/>
    <property type="project" value="UniProtKB-SubCell"/>
</dbReference>
<dbReference type="AlphaFoldDB" id="A0AAW0JZQ9"/>
<evidence type="ECO:0000313" key="11">
    <source>
        <dbReference type="EMBL" id="KAK7831516.1"/>
    </source>
</evidence>
<keyword evidence="12" id="KW-1185">Reference proteome</keyword>
<keyword evidence="3" id="KW-0813">Transport</keyword>
<evidence type="ECO:0000256" key="1">
    <source>
        <dbReference type="ARBA" id="ARBA00004141"/>
    </source>
</evidence>
<reference evidence="11 12" key="1">
    <citation type="journal article" date="2018" name="Sci. Data">
        <title>The draft genome sequence of cork oak.</title>
        <authorList>
            <person name="Ramos A.M."/>
            <person name="Usie A."/>
            <person name="Barbosa P."/>
            <person name="Barros P.M."/>
            <person name="Capote T."/>
            <person name="Chaves I."/>
            <person name="Simoes F."/>
            <person name="Abreu I."/>
            <person name="Carrasquinho I."/>
            <person name="Faro C."/>
            <person name="Guimaraes J.B."/>
            <person name="Mendonca D."/>
            <person name="Nobrega F."/>
            <person name="Rodrigues L."/>
            <person name="Saibo N.J.M."/>
            <person name="Varela M.C."/>
            <person name="Egas C."/>
            <person name="Matos J."/>
            <person name="Miguel C.M."/>
            <person name="Oliveira M.M."/>
            <person name="Ricardo C.P."/>
            <person name="Goncalves S."/>
        </authorList>
    </citation>
    <scope>NUCLEOTIDE SEQUENCE [LARGE SCALE GENOMIC DNA]</scope>
    <source>
        <strain evidence="12">cv. HL8</strain>
    </source>
</reference>
<evidence type="ECO:0000256" key="4">
    <source>
        <dbReference type="ARBA" id="ARBA00022597"/>
    </source>
</evidence>
<feature type="transmembrane region" description="Helical" evidence="9">
    <location>
        <begin position="329"/>
        <end position="352"/>
    </location>
</feature>
<evidence type="ECO:0000256" key="5">
    <source>
        <dbReference type="ARBA" id="ARBA00022692"/>
    </source>
</evidence>
<dbReference type="InterPro" id="IPR003663">
    <property type="entry name" value="Sugar/inositol_transpt"/>
</dbReference>
<feature type="domain" description="Major facilitator superfamily (MFS) profile" evidence="10">
    <location>
        <begin position="1"/>
        <end position="383"/>
    </location>
</feature>
<dbReference type="SUPFAM" id="SSF103473">
    <property type="entry name" value="MFS general substrate transporter"/>
    <property type="match status" value="1"/>
</dbReference>
<dbReference type="GO" id="GO:0015145">
    <property type="term" value="F:monosaccharide transmembrane transporter activity"/>
    <property type="evidence" value="ECO:0007669"/>
    <property type="project" value="InterPro"/>
</dbReference>
<dbReference type="GO" id="GO:0015293">
    <property type="term" value="F:symporter activity"/>
    <property type="evidence" value="ECO:0007669"/>
    <property type="project" value="UniProtKB-KW"/>
</dbReference>
<proteinExistence type="inferred from homology"/>
<name>A0AAW0JZQ9_QUESU</name>
<dbReference type="PANTHER" id="PTHR23500:SF44">
    <property type="entry name" value="SUGAR TRANSPORT PROTEIN 5"/>
    <property type="match status" value="1"/>
</dbReference>
<keyword evidence="5 9" id="KW-0812">Transmembrane</keyword>
<dbReference type="CDD" id="cd17361">
    <property type="entry name" value="MFS_STP"/>
    <property type="match status" value="1"/>
</dbReference>
<evidence type="ECO:0000256" key="7">
    <source>
        <dbReference type="ARBA" id="ARBA00022989"/>
    </source>
</evidence>
<dbReference type="EMBL" id="PKMF04000442">
    <property type="protein sequence ID" value="KAK7831516.1"/>
    <property type="molecule type" value="Genomic_DNA"/>
</dbReference>
<evidence type="ECO:0000256" key="3">
    <source>
        <dbReference type="ARBA" id="ARBA00022448"/>
    </source>
</evidence>
<dbReference type="PRINTS" id="PR00171">
    <property type="entry name" value="SUGRTRNSPORT"/>
</dbReference>
<dbReference type="InterPro" id="IPR020846">
    <property type="entry name" value="MFS_dom"/>
</dbReference>
<evidence type="ECO:0000256" key="6">
    <source>
        <dbReference type="ARBA" id="ARBA00022847"/>
    </source>
</evidence>
<feature type="transmembrane region" description="Helical" evidence="9">
    <location>
        <begin position="226"/>
        <end position="248"/>
    </location>
</feature>
<feature type="transmembrane region" description="Helical" evidence="9">
    <location>
        <begin position="358"/>
        <end position="379"/>
    </location>
</feature>
<feature type="transmembrane region" description="Helical" evidence="9">
    <location>
        <begin position="295"/>
        <end position="317"/>
    </location>
</feature>
<comment type="similarity">
    <text evidence="2">Belongs to the major facilitator superfamily. Sugar transporter (TC 2.A.1.1) family.</text>
</comment>
<dbReference type="InterPro" id="IPR005829">
    <property type="entry name" value="Sugar_transporter_CS"/>
</dbReference>
<organism evidence="11 12">
    <name type="scientific">Quercus suber</name>
    <name type="common">Cork oak</name>
    <dbReference type="NCBI Taxonomy" id="58331"/>
    <lineage>
        <taxon>Eukaryota</taxon>
        <taxon>Viridiplantae</taxon>
        <taxon>Streptophyta</taxon>
        <taxon>Embryophyta</taxon>
        <taxon>Tracheophyta</taxon>
        <taxon>Spermatophyta</taxon>
        <taxon>Magnoliopsida</taxon>
        <taxon>eudicotyledons</taxon>
        <taxon>Gunneridae</taxon>
        <taxon>Pentapetalae</taxon>
        <taxon>rosids</taxon>
        <taxon>fabids</taxon>
        <taxon>Fagales</taxon>
        <taxon>Fagaceae</taxon>
        <taxon>Quercus</taxon>
    </lineage>
</organism>
<dbReference type="Proteomes" id="UP000237347">
    <property type="component" value="Unassembled WGS sequence"/>
</dbReference>
<evidence type="ECO:0000256" key="9">
    <source>
        <dbReference type="SAM" id="Phobius"/>
    </source>
</evidence>
<keyword evidence="7 9" id="KW-1133">Transmembrane helix</keyword>
<keyword evidence="4 11" id="KW-0762">Sugar transport</keyword>
<dbReference type="PANTHER" id="PTHR23500">
    <property type="entry name" value="SOLUTE CARRIER FAMILY 2, FACILITATED GLUCOSE TRANSPORTER"/>
    <property type="match status" value="1"/>
</dbReference>
<dbReference type="PROSITE" id="PS50850">
    <property type="entry name" value="MFS"/>
    <property type="match status" value="1"/>
</dbReference>
<dbReference type="InterPro" id="IPR036259">
    <property type="entry name" value="MFS_trans_sf"/>
</dbReference>
<evidence type="ECO:0000256" key="8">
    <source>
        <dbReference type="ARBA" id="ARBA00023136"/>
    </source>
</evidence>
<sequence length="426" mass="45934">MAGGTFATQGRDPRHAEDGAITGSVVIICIVAASAGLIFGYDVGISAGRVTTTTGRRGILIIGGFIFMIGTILSVVAVNVAMLILGRLLLGFGVGFTNQMGENGWRFSLGCAGIPAIIMTVGAFFIPDTPSSLIQRGLLQKARQSLVQVRGMDSDTEAELNNLINYHEAAKAATKQPYKTIFQRKYRPHLVITAAIPAFQQLTGINIVAFYAPVLFRSIGLSLSGSLIGAIILGFIQFSATFVSAYFVDRFGRRLLFLEAGVQTILCQLALAYIFSAELGTAGTSSFSKGSGVLVLILMCIISAGFGWSWGPLTWIVPSEILPLEVRPAGQGIGIASNFLLTFILSQAFLSILCKMKFGVFLFYAGWVLIMTAFVALFLPETKGIPLQEMGKIWEGHWFWYRFVEDPSSNYANLIGGNHNQPGRSL</sequence>
<evidence type="ECO:0000256" key="2">
    <source>
        <dbReference type="ARBA" id="ARBA00010992"/>
    </source>
</evidence>
<dbReference type="PROSITE" id="PS00216">
    <property type="entry name" value="SUGAR_TRANSPORT_1"/>
    <property type="match status" value="1"/>
</dbReference>
<dbReference type="InterPro" id="IPR044778">
    <property type="entry name" value="MFS_STP/MST-like_plant"/>
</dbReference>